<proteinExistence type="predicted"/>
<accession>A0A371FJ05</accession>
<keyword evidence="2" id="KW-1185">Reference proteome</keyword>
<evidence type="ECO:0008006" key="3">
    <source>
        <dbReference type="Google" id="ProtNLM"/>
    </source>
</evidence>
<comment type="caution">
    <text evidence="1">The sequence shown here is derived from an EMBL/GenBank/DDBJ whole genome shotgun (WGS) entry which is preliminary data.</text>
</comment>
<gene>
    <name evidence="1" type="ORF">CR513_41515</name>
</gene>
<protein>
    <recommendedName>
        <fullName evidence="3">GAG-pre-integrase domain-containing protein</fullName>
    </recommendedName>
</protein>
<sequence>MKQLGLINLHEKQTRKCDVCVESKLTKKSCSFVQCEFEPLGLIHYDLADLKQTMSKRVYLVRHKDETFNMFLTYKAEVEN</sequence>
<feature type="non-terminal residue" evidence="1">
    <location>
        <position position="1"/>
    </location>
</feature>
<reference evidence="1" key="1">
    <citation type="submission" date="2018-05" db="EMBL/GenBank/DDBJ databases">
        <title>Draft genome of Mucuna pruriens seed.</title>
        <authorList>
            <person name="Nnadi N.E."/>
            <person name="Vos R."/>
            <person name="Hasami M.H."/>
            <person name="Devisetty U.K."/>
            <person name="Aguiy J.C."/>
        </authorList>
    </citation>
    <scope>NUCLEOTIDE SEQUENCE [LARGE SCALE GENOMIC DNA]</scope>
    <source>
        <strain evidence="1">JCA_2017</strain>
    </source>
</reference>
<dbReference type="EMBL" id="QJKJ01008922">
    <property type="protein sequence ID" value="RDX78241.1"/>
    <property type="molecule type" value="Genomic_DNA"/>
</dbReference>
<dbReference type="Proteomes" id="UP000257109">
    <property type="component" value="Unassembled WGS sequence"/>
</dbReference>
<dbReference type="AlphaFoldDB" id="A0A371FJ05"/>
<evidence type="ECO:0000313" key="2">
    <source>
        <dbReference type="Proteomes" id="UP000257109"/>
    </source>
</evidence>
<evidence type="ECO:0000313" key="1">
    <source>
        <dbReference type="EMBL" id="RDX78241.1"/>
    </source>
</evidence>
<organism evidence="1 2">
    <name type="scientific">Mucuna pruriens</name>
    <name type="common">Velvet bean</name>
    <name type="synonym">Dolichos pruriens</name>
    <dbReference type="NCBI Taxonomy" id="157652"/>
    <lineage>
        <taxon>Eukaryota</taxon>
        <taxon>Viridiplantae</taxon>
        <taxon>Streptophyta</taxon>
        <taxon>Embryophyta</taxon>
        <taxon>Tracheophyta</taxon>
        <taxon>Spermatophyta</taxon>
        <taxon>Magnoliopsida</taxon>
        <taxon>eudicotyledons</taxon>
        <taxon>Gunneridae</taxon>
        <taxon>Pentapetalae</taxon>
        <taxon>rosids</taxon>
        <taxon>fabids</taxon>
        <taxon>Fabales</taxon>
        <taxon>Fabaceae</taxon>
        <taxon>Papilionoideae</taxon>
        <taxon>50 kb inversion clade</taxon>
        <taxon>NPAAA clade</taxon>
        <taxon>indigoferoid/millettioid clade</taxon>
        <taxon>Phaseoleae</taxon>
        <taxon>Mucuna</taxon>
    </lineage>
</organism>
<name>A0A371FJ05_MUCPR</name>